<accession>A0AAW1R985</accession>
<feature type="region of interest" description="Disordered" evidence="2">
    <location>
        <begin position="51"/>
        <end position="70"/>
    </location>
</feature>
<evidence type="ECO:0000313" key="5">
    <source>
        <dbReference type="Proteomes" id="UP001489004"/>
    </source>
</evidence>
<feature type="domain" description="ACT" evidence="3">
    <location>
        <begin position="105"/>
        <end position="188"/>
    </location>
</feature>
<dbReference type="PANTHER" id="PTHR31096">
    <property type="entry name" value="ACT DOMAIN-CONTAINING PROTEIN ACR4-RELATED"/>
    <property type="match status" value="1"/>
</dbReference>
<sequence>MATCYRQLALTAYEQQGPSNRAASQLLSLCPPPKVLPLTYARKAGSQRGLLRSRAGAASTDTVSDSREGNDYSRMSIELDAQAEGEYCMPGELTIDNQTNDKFTILELEVKDYPGLLRVVAWVLNGLELIVENATLKTDQDGIARNTFWLTDVGGRKLKNEVAELVAERVGDFVTYCTPDKQALSANQFRNGNILVDNQEDEKYTIVTFNEATEKGGNLLEVASAMTGVGVTIAEAVIQGCTQCGGPEMGEFNSAKGRLFKFWVTDRHGNKLDFARATSLLYVLGIVAGEKNGSIQAPNRHSMFGNSTS</sequence>
<name>A0AAW1R985_9CHLO</name>
<dbReference type="Proteomes" id="UP001489004">
    <property type="component" value="Unassembled WGS sequence"/>
</dbReference>
<dbReference type="InterPro" id="IPR040217">
    <property type="entry name" value="ACR1-12"/>
</dbReference>
<evidence type="ECO:0000256" key="1">
    <source>
        <dbReference type="ARBA" id="ARBA00022737"/>
    </source>
</evidence>
<protein>
    <recommendedName>
        <fullName evidence="3">ACT domain-containing protein</fullName>
    </recommendedName>
</protein>
<dbReference type="InterPro" id="IPR002912">
    <property type="entry name" value="ACT_dom"/>
</dbReference>
<dbReference type="EMBL" id="JALJOR010000001">
    <property type="protein sequence ID" value="KAK9830186.1"/>
    <property type="molecule type" value="Genomic_DNA"/>
</dbReference>
<proteinExistence type="predicted"/>
<reference evidence="4 5" key="1">
    <citation type="journal article" date="2024" name="Nat. Commun.">
        <title>Phylogenomics reveals the evolutionary origins of lichenization in chlorophyte algae.</title>
        <authorList>
            <person name="Puginier C."/>
            <person name="Libourel C."/>
            <person name="Otte J."/>
            <person name="Skaloud P."/>
            <person name="Haon M."/>
            <person name="Grisel S."/>
            <person name="Petersen M."/>
            <person name="Berrin J.G."/>
            <person name="Delaux P.M."/>
            <person name="Dal Grande F."/>
            <person name="Keller J."/>
        </authorList>
    </citation>
    <scope>NUCLEOTIDE SEQUENCE [LARGE SCALE GENOMIC DNA]</scope>
    <source>
        <strain evidence="4 5">SAG 2043</strain>
    </source>
</reference>
<evidence type="ECO:0000259" key="3">
    <source>
        <dbReference type="PROSITE" id="PS51671"/>
    </source>
</evidence>
<gene>
    <name evidence="4" type="ORF">WJX72_010186</name>
</gene>
<dbReference type="PROSITE" id="PS51671">
    <property type="entry name" value="ACT"/>
    <property type="match status" value="1"/>
</dbReference>
<dbReference type="PANTHER" id="PTHR31096:SF22">
    <property type="entry name" value="ACT DOMAIN-CONTAINING PROTEIN ACR4"/>
    <property type="match status" value="1"/>
</dbReference>
<evidence type="ECO:0000313" key="4">
    <source>
        <dbReference type="EMBL" id="KAK9830186.1"/>
    </source>
</evidence>
<organism evidence="4 5">
    <name type="scientific">[Myrmecia] bisecta</name>
    <dbReference type="NCBI Taxonomy" id="41462"/>
    <lineage>
        <taxon>Eukaryota</taxon>
        <taxon>Viridiplantae</taxon>
        <taxon>Chlorophyta</taxon>
        <taxon>core chlorophytes</taxon>
        <taxon>Trebouxiophyceae</taxon>
        <taxon>Trebouxiales</taxon>
        <taxon>Trebouxiaceae</taxon>
        <taxon>Myrmecia</taxon>
    </lineage>
</organism>
<evidence type="ECO:0000256" key="2">
    <source>
        <dbReference type="SAM" id="MobiDB-lite"/>
    </source>
</evidence>
<dbReference type="AlphaFoldDB" id="A0AAW1R985"/>
<keyword evidence="1" id="KW-0677">Repeat</keyword>
<comment type="caution">
    <text evidence="4">The sequence shown here is derived from an EMBL/GenBank/DDBJ whole genome shotgun (WGS) entry which is preliminary data.</text>
</comment>
<keyword evidence="5" id="KW-1185">Reference proteome</keyword>